<dbReference type="Proteomes" id="UP000001542">
    <property type="component" value="Unassembled WGS sequence"/>
</dbReference>
<organism evidence="2 3">
    <name type="scientific">Trichomonas vaginalis (strain ATCC PRA-98 / G3)</name>
    <dbReference type="NCBI Taxonomy" id="412133"/>
    <lineage>
        <taxon>Eukaryota</taxon>
        <taxon>Metamonada</taxon>
        <taxon>Parabasalia</taxon>
        <taxon>Trichomonadida</taxon>
        <taxon>Trichomonadidae</taxon>
        <taxon>Trichomonas</taxon>
    </lineage>
</organism>
<dbReference type="AlphaFoldDB" id="A2FL70"/>
<name>A2FL70_TRIV3</name>
<dbReference type="InParanoid" id="A2FL70"/>
<proteinExistence type="predicted"/>
<gene>
    <name evidence="2" type="ORF">TVAG_488980</name>
</gene>
<reference evidence="2" key="2">
    <citation type="journal article" date="2007" name="Science">
        <title>Draft genome sequence of the sexually transmitted pathogen Trichomonas vaginalis.</title>
        <authorList>
            <person name="Carlton J.M."/>
            <person name="Hirt R.P."/>
            <person name="Silva J.C."/>
            <person name="Delcher A.L."/>
            <person name="Schatz M."/>
            <person name="Zhao Q."/>
            <person name="Wortman J.R."/>
            <person name="Bidwell S.L."/>
            <person name="Alsmark U.C.M."/>
            <person name="Besteiro S."/>
            <person name="Sicheritz-Ponten T."/>
            <person name="Noel C.J."/>
            <person name="Dacks J.B."/>
            <person name="Foster P.G."/>
            <person name="Simillion C."/>
            <person name="Van de Peer Y."/>
            <person name="Miranda-Saavedra D."/>
            <person name="Barton G.J."/>
            <person name="Westrop G.D."/>
            <person name="Mueller S."/>
            <person name="Dessi D."/>
            <person name="Fiori P.L."/>
            <person name="Ren Q."/>
            <person name="Paulsen I."/>
            <person name="Zhang H."/>
            <person name="Bastida-Corcuera F.D."/>
            <person name="Simoes-Barbosa A."/>
            <person name="Brown M.T."/>
            <person name="Hayes R.D."/>
            <person name="Mukherjee M."/>
            <person name="Okumura C.Y."/>
            <person name="Schneider R."/>
            <person name="Smith A.J."/>
            <person name="Vanacova S."/>
            <person name="Villalvazo M."/>
            <person name="Haas B.J."/>
            <person name="Pertea M."/>
            <person name="Feldblyum T.V."/>
            <person name="Utterback T.R."/>
            <person name="Shu C.L."/>
            <person name="Osoegawa K."/>
            <person name="de Jong P.J."/>
            <person name="Hrdy I."/>
            <person name="Horvathova L."/>
            <person name="Zubacova Z."/>
            <person name="Dolezal P."/>
            <person name="Malik S.B."/>
            <person name="Logsdon J.M. Jr."/>
            <person name="Henze K."/>
            <person name="Gupta A."/>
            <person name="Wang C.C."/>
            <person name="Dunne R.L."/>
            <person name="Upcroft J.A."/>
            <person name="Upcroft P."/>
            <person name="White O."/>
            <person name="Salzberg S.L."/>
            <person name="Tang P."/>
            <person name="Chiu C.-H."/>
            <person name="Lee Y.-S."/>
            <person name="Embley T.M."/>
            <person name="Coombs G.H."/>
            <person name="Mottram J.C."/>
            <person name="Tachezy J."/>
            <person name="Fraser-Liggett C.M."/>
            <person name="Johnson P.J."/>
        </authorList>
    </citation>
    <scope>NUCLEOTIDE SEQUENCE [LARGE SCALE GENOMIC DNA]</scope>
    <source>
        <strain evidence="2">G3</strain>
    </source>
</reference>
<sequence>MSQELSINHQYIASHISDFIEDGKLFVVFDKQDILKIMEFGYFYYDEFINLLKQSSPTMDATDLYIYTRCANIYIDNCKDAVTFLKSLRRYLKMELFNDVIDILYKCQTQGSSGETNSESQANDQEVQLLKSQIQKKDEKIAQFMEEIDKLQKDIQIKETSINQSGEENNKLKNDIRAKTTLIDQINEENGKIKRAIQSKDAQNNQIKEENDRLKRDIQNKETTINQITEENSNLKRELQEKEVIVNAHNE</sequence>
<dbReference type="VEuPathDB" id="TrichDB:TVAGG3_0426870"/>
<protein>
    <submittedName>
        <fullName evidence="2">Uncharacterized protein</fullName>
    </submittedName>
</protein>
<feature type="compositionally biased region" description="Basic and acidic residues" evidence="1">
    <location>
        <begin position="207"/>
        <end position="220"/>
    </location>
</feature>
<dbReference type="VEuPathDB" id="TrichDB:TVAG_115350"/>
<dbReference type="RefSeq" id="XP_001307289.1">
    <property type="nucleotide sequence ID" value="XM_001307288.1"/>
</dbReference>
<feature type="region of interest" description="Disordered" evidence="1">
    <location>
        <begin position="199"/>
        <end position="226"/>
    </location>
</feature>
<evidence type="ECO:0000313" key="2">
    <source>
        <dbReference type="EMBL" id="EAX94359.1"/>
    </source>
</evidence>
<keyword evidence="3" id="KW-1185">Reference proteome</keyword>
<dbReference type="EMBL" id="DS113862">
    <property type="protein sequence ID" value="EAX94359.1"/>
    <property type="molecule type" value="Genomic_DNA"/>
</dbReference>
<evidence type="ECO:0000313" key="3">
    <source>
        <dbReference type="Proteomes" id="UP000001542"/>
    </source>
</evidence>
<dbReference type="KEGG" id="tva:4752091"/>
<accession>A2FL70</accession>
<dbReference type="OrthoDB" id="2020852at2759"/>
<evidence type="ECO:0000256" key="1">
    <source>
        <dbReference type="SAM" id="MobiDB-lite"/>
    </source>
</evidence>
<reference evidence="2" key="1">
    <citation type="submission" date="2006-10" db="EMBL/GenBank/DDBJ databases">
        <authorList>
            <person name="Amadeo P."/>
            <person name="Zhao Q."/>
            <person name="Wortman J."/>
            <person name="Fraser-Liggett C."/>
            <person name="Carlton J."/>
        </authorList>
    </citation>
    <scope>NUCLEOTIDE SEQUENCE</scope>
    <source>
        <strain evidence="2">G3</strain>
    </source>
</reference>